<dbReference type="SUPFAM" id="SSF51735">
    <property type="entry name" value="NAD(P)-binding Rossmann-fold domains"/>
    <property type="match status" value="1"/>
</dbReference>
<feature type="domain" description="Gfo/Idh/MocA-like oxidoreductase N-terminal" evidence="2">
    <location>
        <begin position="7"/>
        <end position="121"/>
    </location>
</feature>
<dbReference type="InterPro" id="IPR000683">
    <property type="entry name" value="Gfo/Idh/MocA-like_OxRdtase_N"/>
</dbReference>
<dbReference type="GO" id="GO:0016491">
    <property type="term" value="F:oxidoreductase activity"/>
    <property type="evidence" value="ECO:0007669"/>
    <property type="project" value="UniProtKB-KW"/>
</dbReference>
<dbReference type="Gene3D" id="3.30.360.10">
    <property type="entry name" value="Dihydrodipicolinate Reductase, domain 2"/>
    <property type="match status" value="1"/>
</dbReference>
<dbReference type="PANTHER" id="PTHR43818">
    <property type="entry name" value="BCDNA.GH03377"/>
    <property type="match status" value="1"/>
</dbReference>
<organism evidence="4 5">
    <name type="scientific">Anaerobacillus alkaliphilus</name>
    <dbReference type="NCBI Taxonomy" id="1548597"/>
    <lineage>
        <taxon>Bacteria</taxon>
        <taxon>Bacillati</taxon>
        <taxon>Bacillota</taxon>
        <taxon>Bacilli</taxon>
        <taxon>Bacillales</taxon>
        <taxon>Bacillaceae</taxon>
        <taxon>Anaerobacillus</taxon>
    </lineage>
</organism>
<dbReference type="EMBL" id="QOUX01000042">
    <property type="protein sequence ID" value="RXI99814.1"/>
    <property type="molecule type" value="Genomic_DNA"/>
</dbReference>
<keyword evidence="5" id="KW-1185">Reference proteome</keyword>
<dbReference type="Proteomes" id="UP000290649">
    <property type="component" value="Unassembled WGS sequence"/>
</dbReference>
<gene>
    <name evidence="4" type="ORF">DS745_13095</name>
</gene>
<evidence type="ECO:0000259" key="2">
    <source>
        <dbReference type="Pfam" id="PF01408"/>
    </source>
</evidence>
<dbReference type="Gene3D" id="3.40.50.720">
    <property type="entry name" value="NAD(P)-binding Rossmann-like Domain"/>
    <property type="match status" value="1"/>
</dbReference>
<keyword evidence="1" id="KW-0560">Oxidoreductase</keyword>
<accession>A0A4Q0VSR8</accession>
<feature type="domain" description="GFO/IDH/MocA-like oxidoreductase" evidence="3">
    <location>
        <begin position="136"/>
        <end position="257"/>
    </location>
</feature>
<evidence type="ECO:0000259" key="3">
    <source>
        <dbReference type="Pfam" id="PF22725"/>
    </source>
</evidence>
<dbReference type="InterPro" id="IPR050463">
    <property type="entry name" value="Gfo/Idh/MocA_oxidrdct_glycsds"/>
</dbReference>
<dbReference type="InterPro" id="IPR036291">
    <property type="entry name" value="NAD(P)-bd_dom_sf"/>
</dbReference>
<dbReference type="OrthoDB" id="9815825at2"/>
<dbReference type="InterPro" id="IPR055170">
    <property type="entry name" value="GFO_IDH_MocA-like_dom"/>
</dbReference>
<protein>
    <submittedName>
        <fullName evidence="4">Gfo/Idh/MocA family oxidoreductase</fullName>
    </submittedName>
</protein>
<name>A0A4Q0VSR8_9BACI</name>
<reference evidence="4 5" key="1">
    <citation type="journal article" date="2019" name="Int. J. Syst. Evol. Microbiol.">
        <title>Anaerobacillus alkaliphilus sp. nov., a novel alkaliphilic and moderately halophilic bacterium.</title>
        <authorList>
            <person name="Borsodi A.K."/>
            <person name="Aszalos J.M."/>
            <person name="Bihari P."/>
            <person name="Nagy I."/>
            <person name="Schumann P."/>
            <person name="Sproer C."/>
            <person name="Kovacs A.L."/>
            <person name="Boka K."/>
            <person name="Dobosy P."/>
            <person name="Ovari M."/>
            <person name="Szili-Kovacs T."/>
            <person name="Toth E."/>
        </authorList>
    </citation>
    <scope>NUCLEOTIDE SEQUENCE [LARGE SCALE GENOMIC DNA]</scope>
    <source>
        <strain evidence="4 5">B16-10</strain>
    </source>
</reference>
<dbReference type="Pfam" id="PF01408">
    <property type="entry name" value="GFO_IDH_MocA"/>
    <property type="match status" value="1"/>
</dbReference>
<dbReference type="RefSeq" id="WP_129078671.1">
    <property type="nucleotide sequence ID" value="NZ_QOUX01000042.1"/>
</dbReference>
<comment type="caution">
    <text evidence="4">The sequence shown here is derived from an EMBL/GenBank/DDBJ whole genome shotgun (WGS) entry which is preliminary data.</text>
</comment>
<sequence length="325" mass="36740">MNSSLPIRVGIIGLGAIGEGMTQVFTEHQSTEVVAVCDVVEERARQRATDLGNIFWTTNYQELVNHPELDLVYVAVPPVLHYPIVMDLLKTKKHILCEKPLANSLSEAKEMLEKAEEAGIVHAIHFPLSYINNMKELTARMESGYLGKLRRIELEMRFPEWPRKWQKNDWIASREQGGFVFEVAGHFVQIIQQLFGKITPIETELEYPEDPTSCEIGILAKLKLEDGTPILINGISQIPGLQEQSISLTMYGTKGTLSLVDLVKLYGGQLGQEFAEITIEKDMSFWEEFINQLVNAIEGKPSSMIDFHQGYEVQLILEALRTPRN</sequence>
<evidence type="ECO:0000313" key="5">
    <source>
        <dbReference type="Proteomes" id="UP000290649"/>
    </source>
</evidence>
<dbReference type="PANTHER" id="PTHR43818:SF11">
    <property type="entry name" value="BCDNA.GH03377"/>
    <property type="match status" value="1"/>
</dbReference>
<evidence type="ECO:0000313" key="4">
    <source>
        <dbReference type="EMBL" id="RXI99814.1"/>
    </source>
</evidence>
<proteinExistence type="predicted"/>
<dbReference type="GO" id="GO:0000166">
    <property type="term" value="F:nucleotide binding"/>
    <property type="evidence" value="ECO:0007669"/>
    <property type="project" value="InterPro"/>
</dbReference>
<dbReference type="AlphaFoldDB" id="A0A4Q0VSR8"/>
<dbReference type="SUPFAM" id="SSF55347">
    <property type="entry name" value="Glyceraldehyde-3-phosphate dehydrogenase-like, C-terminal domain"/>
    <property type="match status" value="1"/>
</dbReference>
<evidence type="ECO:0000256" key="1">
    <source>
        <dbReference type="ARBA" id="ARBA00023002"/>
    </source>
</evidence>
<dbReference type="Pfam" id="PF22725">
    <property type="entry name" value="GFO_IDH_MocA_C3"/>
    <property type="match status" value="1"/>
</dbReference>